<gene>
    <name evidence="1" type="ORF">BJ958_004082</name>
</gene>
<evidence type="ECO:0000313" key="1">
    <source>
        <dbReference type="EMBL" id="NYD32536.1"/>
    </source>
</evidence>
<reference evidence="1 2" key="1">
    <citation type="submission" date="2020-07" db="EMBL/GenBank/DDBJ databases">
        <title>Sequencing the genomes of 1000 actinobacteria strains.</title>
        <authorList>
            <person name="Klenk H.-P."/>
        </authorList>
    </citation>
    <scope>NUCLEOTIDE SEQUENCE [LARGE SCALE GENOMIC DNA]</scope>
    <source>
        <strain evidence="1 2">DSM 19082</strain>
    </source>
</reference>
<protein>
    <submittedName>
        <fullName evidence="1">Uncharacterized protein</fullName>
    </submittedName>
</protein>
<dbReference type="EMBL" id="JACCBF010000001">
    <property type="protein sequence ID" value="NYD32536.1"/>
    <property type="molecule type" value="Genomic_DNA"/>
</dbReference>
<accession>A0A852RTI8</accession>
<keyword evidence="2" id="KW-1185">Reference proteome</keyword>
<dbReference type="RefSeq" id="WP_179728697.1">
    <property type="nucleotide sequence ID" value="NZ_BAABEF010000001.1"/>
</dbReference>
<evidence type="ECO:0000313" key="2">
    <source>
        <dbReference type="Proteomes" id="UP000582231"/>
    </source>
</evidence>
<name>A0A852RTI8_9ACTN</name>
<sequence length="102" mass="10839">MSVSGLEYDAIRRSIADWQRLDQLMTGSKAALDAASTAGLPPSAQPAGTLFLERWSGFAGESAVIARGFADALTAASDDYLTTDDSVDQRFAELDGRLGPER</sequence>
<proteinExistence type="predicted"/>
<dbReference type="AlphaFoldDB" id="A0A852RTI8"/>
<dbReference type="Proteomes" id="UP000582231">
    <property type="component" value="Unassembled WGS sequence"/>
</dbReference>
<organism evidence="1 2">
    <name type="scientific">Nocardioides kongjuensis</name>
    <dbReference type="NCBI Taxonomy" id="349522"/>
    <lineage>
        <taxon>Bacteria</taxon>
        <taxon>Bacillati</taxon>
        <taxon>Actinomycetota</taxon>
        <taxon>Actinomycetes</taxon>
        <taxon>Propionibacteriales</taxon>
        <taxon>Nocardioidaceae</taxon>
        <taxon>Nocardioides</taxon>
    </lineage>
</organism>
<comment type="caution">
    <text evidence="1">The sequence shown here is derived from an EMBL/GenBank/DDBJ whole genome shotgun (WGS) entry which is preliminary data.</text>
</comment>